<evidence type="ECO:0000313" key="2">
    <source>
        <dbReference type="Proteomes" id="UP001596043"/>
    </source>
</evidence>
<dbReference type="EMBL" id="JBHSFV010000001">
    <property type="protein sequence ID" value="MFC4632831.1"/>
    <property type="molecule type" value="Genomic_DNA"/>
</dbReference>
<keyword evidence="2" id="KW-1185">Reference proteome</keyword>
<proteinExistence type="predicted"/>
<comment type="caution">
    <text evidence="1">The sequence shown here is derived from an EMBL/GenBank/DDBJ whole genome shotgun (WGS) entry which is preliminary data.</text>
</comment>
<protein>
    <submittedName>
        <fullName evidence="1">Uncharacterized protein</fullName>
    </submittedName>
</protein>
<gene>
    <name evidence="1" type="ORF">ACFO3O_02870</name>
</gene>
<evidence type="ECO:0000313" key="1">
    <source>
        <dbReference type="EMBL" id="MFC4632831.1"/>
    </source>
</evidence>
<name>A0ABV9HRP3_9FLAO</name>
<accession>A0ABV9HRP3</accession>
<dbReference type="RefSeq" id="WP_379977003.1">
    <property type="nucleotide sequence ID" value="NZ_JBHSFV010000001.1"/>
</dbReference>
<organism evidence="1 2">
    <name type="scientific">Dokdonia ponticola</name>
    <dbReference type="NCBI Taxonomy" id="2041041"/>
    <lineage>
        <taxon>Bacteria</taxon>
        <taxon>Pseudomonadati</taxon>
        <taxon>Bacteroidota</taxon>
        <taxon>Flavobacteriia</taxon>
        <taxon>Flavobacteriales</taxon>
        <taxon>Flavobacteriaceae</taxon>
        <taxon>Dokdonia</taxon>
    </lineage>
</organism>
<reference evidence="2" key="1">
    <citation type="journal article" date="2019" name="Int. J. Syst. Evol. Microbiol.">
        <title>The Global Catalogue of Microorganisms (GCM) 10K type strain sequencing project: providing services to taxonomists for standard genome sequencing and annotation.</title>
        <authorList>
            <consortium name="The Broad Institute Genomics Platform"/>
            <consortium name="The Broad Institute Genome Sequencing Center for Infectious Disease"/>
            <person name="Wu L."/>
            <person name="Ma J."/>
        </authorList>
    </citation>
    <scope>NUCLEOTIDE SEQUENCE [LARGE SCALE GENOMIC DNA]</scope>
    <source>
        <strain evidence="2">YJ-61-S</strain>
    </source>
</reference>
<sequence length="140" mass="16169">MMFYNNQLMSGDVKARLFMVSNPSKFERFEDHEAGIFIQLHELIEQARGMGENPIALIEEYLEVVYNEGNTTDEIASFLLETDKMQTALWTLKESWDKMDDSLPTSSIMYGGMDKEEAVQLYSETTLRSYLEALALFKNE</sequence>
<dbReference type="Proteomes" id="UP001596043">
    <property type="component" value="Unassembled WGS sequence"/>
</dbReference>